<protein>
    <recommendedName>
        <fullName evidence="6">Ferric oxidoreductase domain-containing protein</fullName>
    </recommendedName>
</protein>
<feature type="transmembrane region" description="Helical" evidence="2">
    <location>
        <begin position="263"/>
        <end position="286"/>
    </location>
</feature>
<dbReference type="STRING" id="200324.A0A2N5S5D4"/>
<feature type="transmembrane region" description="Helical" evidence="2">
    <location>
        <begin position="184"/>
        <end position="208"/>
    </location>
</feature>
<feature type="transmembrane region" description="Helical" evidence="2">
    <location>
        <begin position="228"/>
        <end position="251"/>
    </location>
</feature>
<dbReference type="PANTHER" id="PTHR33927:SF1">
    <property type="entry name" value="TRANSMEMBRANE PROTEIN"/>
    <property type="match status" value="1"/>
</dbReference>
<feature type="compositionally biased region" description="Basic and acidic residues" evidence="1">
    <location>
        <begin position="66"/>
        <end position="75"/>
    </location>
</feature>
<evidence type="ECO:0000313" key="4">
    <source>
        <dbReference type="EMBL" id="PLW34624.1"/>
    </source>
</evidence>
<evidence type="ECO:0000313" key="3">
    <source>
        <dbReference type="EMBL" id="PLW08436.1"/>
    </source>
</evidence>
<feature type="compositionally biased region" description="Polar residues" evidence="1">
    <location>
        <begin position="1"/>
        <end position="23"/>
    </location>
</feature>
<evidence type="ECO:0000256" key="2">
    <source>
        <dbReference type="SAM" id="Phobius"/>
    </source>
</evidence>
<keyword evidence="2" id="KW-1133">Transmembrane helix</keyword>
<comment type="caution">
    <text evidence="3">The sequence shown here is derived from an EMBL/GenBank/DDBJ whole genome shotgun (WGS) entry which is preliminary data.</text>
</comment>
<evidence type="ECO:0008006" key="6">
    <source>
        <dbReference type="Google" id="ProtNLM"/>
    </source>
</evidence>
<dbReference type="OrthoDB" id="3142841at2759"/>
<evidence type="ECO:0000313" key="5">
    <source>
        <dbReference type="Proteomes" id="UP000235388"/>
    </source>
</evidence>
<proteinExistence type="predicted"/>
<sequence length="565" mass="63344">MSTISQSSMMTNIERSSDPNSYVSLRVDEEECAEAPGSPGASLEVERQCYEDLLSSESDPVDSESNADHESHGDSDSQSGSSPTVINHDADHTAVNADVQYADFNGDLTQVQKMDPELSPVPYKHECEGNQPYIPPRINQGTIFFTWFTPYRQLFVLIFSINLIGAVVGLSGRWNWSKRNATPLVVGNILIAIAIRSEWVLRFLYWIAVKIFRPSIFPLCLRIKVVGILYHIGGVHSGCGLSALLWIIVAASVQFQEAKLHPTVSLVALGMCLACVALTCFSALPFIRRPFHNFFEMIHRFVGWAGIVSTIVYVILECMWNVGEQRWDLRASRLITKPQLWFLITILIITLFSWITTAKIPITVYASSEKASVIRVPGGLTSGLHTRISLGGLREWHIFGSISQGKHADCHYIVAAVQGEFTKMLNTEKPEMIYTKRWKPCGLPYFSRLFKRGLAMCTGSGIGAVASTCIQHDEWFLIWIGPNLEATYGKEIMQLIRDTIPENRRLIWDTRGPLGRPDVVRLLQNTHQYWEAEVTLFVGSPEMNNNVLQSCRALKTPVFGSIWDA</sequence>
<dbReference type="AlphaFoldDB" id="A0A2N5S5D4"/>
<evidence type="ECO:0000256" key="1">
    <source>
        <dbReference type="SAM" id="MobiDB-lite"/>
    </source>
</evidence>
<keyword evidence="5" id="KW-1185">Reference proteome</keyword>
<feature type="transmembrane region" description="Helical" evidence="2">
    <location>
        <begin position="340"/>
        <end position="357"/>
    </location>
</feature>
<dbReference type="EMBL" id="PGCJ01001161">
    <property type="protein sequence ID" value="PLW08436.1"/>
    <property type="molecule type" value="Genomic_DNA"/>
</dbReference>
<feature type="transmembrane region" description="Helical" evidence="2">
    <location>
        <begin position="298"/>
        <end position="320"/>
    </location>
</feature>
<accession>A0A2N5S5D4</accession>
<dbReference type="EMBL" id="PGCJ01000273">
    <property type="protein sequence ID" value="PLW34624.1"/>
    <property type="molecule type" value="Genomic_DNA"/>
</dbReference>
<gene>
    <name evidence="4" type="ORF">PCANC_16065</name>
    <name evidence="3" type="ORF">PCANC_19897</name>
</gene>
<keyword evidence="2" id="KW-0812">Transmembrane</keyword>
<dbReference type="PANTHER" id="PTHR33927">
    <property type="entry name" value="TRANSMEMBRANE PROTEIN"/>
    <property type="match status" value="1"/>
</dbReference>
<feature type="region of interest" description="Disordered" evidence="1">
    <location>
        <begin position="1"/>
        <end position="88"/>
    </location>
</feature>
<dbReference type="Proteomes" id="UP000235388">
    <property type="component" value="Unassembled WGS sequence"/>
</dbReference>
<dbReference type="InterPro" id="IPR052979">
    <property type="entry name" value="Adenylate-forming_domain"/>
</dbReference>
<keyword evidence="2" id="KW-0472">Membrane</keyword>
<name>A0A2N5S5D4_9BASI</name>
<feature type="transmembrane region" description="Helical" evidence="2">
    <location>
        <begin position="154"/>
        <end position="172"/>
    </location>
</feature>
<reference evidence="3 5" key="1">
    <citation type="submission" date="2017-11" db="EMBL/GenBank/DDBJ databases">
        <title>De novo assembly and phasing of dikaryotic genomes from two isolates of Puccinia coronata f. sp. avenae, the causal agent of oat crown rust.</title>
        <authorList>
            <person name="Miller M.E."/>
            <person name="Zhang Y."/>
            <person name="Omidvar V."/>
            <person name="Sperschneider J."/>
            <person name="Schwessinger B."/>
            <person name="Raley C."/>
            <person name="Palmer J.M."/>
            <person name="Garnica D."/>
            <person name="Upadhyaya N."/>
            <person name="Rathjen J."/>
            <person name="Taylor J.M."/>
            <person name="Park R.F."/>
            <person name="Dodds P.N."/>
            <person name="Hirsch C.D."/>
            <person name="Kianian S.F."/>
            <person name="Figueroa M."/>
        </authorList>
    </citation>
    <scope>NUCLEOTIDE SEQUENCE [LARGE SCALE GENOMIC DNA]</scope>
    <source>
        <strain evidence="3">12NC29</strain>
    </source>
</reference>
<organism evidence="3 5">
    <name type="scientific">Puccinia coronata f. sp. avenae</name>
    <dbReference type="NCBI Taxonomy" id="200324"/>
    <lineage>
        <taxon>Eukaryota</taxon>
        <taxon>Fungi</taxon>
        <taxon>Dikarya</taxon>
        <taxon>Basidiomycota</taxon>
        <taxon>Pucciniomycotina</taxon>
        <taxon>Pucciniomycetes</taxon>
        <taxon>Pucciniales</taxon>
        <taxon>Pucciniaceae</taxon>
        <taxon>Puccinia</taxon>
    </lineage>
</organism>